<feature type="transmembrane region" description="Helical" evidence="6">
    <location>
        <begin position="47"/>
        <end position="72"/>
    </location>
</feature>
<keyword evidence="5 6" id="KW-0472">Membrane</keyword>
<reference evidence="8 9" key="1">
    <citation type="journal article" date="2024" name="Nat. Commun.">
        <title>Phylogenomics reveals the evolutionary origins of lichenization in chlorophyte algae.</title>
        <authorList>
            <person name="Puginier C."/>
            <person name="Libourel C."/>
            <person name="Otte J."/>
            <person name="Skaloud P."/>
            <person name="Haon M."/>
            <person name="Grisel S."/>
            <person name="Petersen M."/>
            <person name="Berrin J.G."/>
            <person name="Delaux P.M."/>
            <person name="Dal Grande F."/>
            <person name="Keller J."/>
        </authorList>
    </citation>
    <scope>NUCLEOTIDE SEQUENCE [LARGE SCALE GENOMIC DNA]</scope>
    <source>
        <strain evidence="8 9">SAG 2043</strain>
    </source>
</reference>
<evidence type="ECO:0000256" key="4">
    <source>
        <dbReference type="ARBA" id="ARBA00022989"/>
    </source>
</evidence>
<dbReference type="GO" id="GO:0005886">
    <property type="term" value="C:plasma membrane"/>
    <property type="evidence" value="ECO:0007669"/>
    <property type="project" value="UniProtKB-SubCell"/>
</dbReference>
<evidence type="ECO:0000256" key="5">
    <source>
        <dbReference type="ARBA" id="ARBA00023136"/>
    </source>
</evidence>
<dbReference type="Proteomes" id="UP001489004">
    <property type="component" value="Unassembled WGS sequence"/>
</dbReference>
<name>A0AAW1QG45_9CHLO</name>
<keyword evidence="9" id="KW-1185">Reference proteome</keyword>
<dbReference type="AlphaFoldDB" id="A0AAW1QG45"/>
<feature type="domain" description="VTT" evidence="7">
    <location>
        <begin position="36"/>
        <end position="154"/>
    </location>
</feature>
<organism evidence="8 9">
    <name type="scientific">[Myrmecia] bisecta</name>
    <dbReference type="NCBI Taxonomy" id="41462"/>
    <lineage>
        <taxon>Eukaryota</taxon>
        <taxon>Viridiplantae</taxon>
        <taxon>Chlorophyta</taxon>
        <taxon>core chlorophytes</taxon>
        <taxon>Trebouxiophyceae</taxon>
        <taxon>Trebouxiales</taxon>
        <taxon>Trebouxiaceae</taxon>
        <taxon>Myrmecia</taxon>
    </lineage>
</organism>
<keyword evidence="2" id="KW-1003">Cell membrane</keyword>
<evidence type="ECO:0000256" key="6">
    <source>
        <dbReference type="SAM" id="Phobius"/>
    </source>
</evidence>
<accession>A0AAW1QG45</accession>
<dbReference type="InterPro" id="IPR015414">
    <property type="entry name" value="TMEM64"/>
</dbReference>
<evidence type="ECO:0000256" key="2">
    <source>
        <dbReference type="ARBA" id="ARBA00022475"/>
    </source>
</evidence>
<evidence type="ECO:0000256" key="3">
    <source>
        <dbReference type="ARBA" id="ARBA00022692"/>
    </source>
</evidence>
<keyword evidence="4 6" id="KW-1133">Transmembrane helix</keyword>
<evidence type="ECO:0000313" key="8">
    <source>
        <dbReference type="EMBL" id="KAK9820389.1"/>
    </source>
</evidence>
<keyword evidence="3 6" id="KW-0812">Transmembrane</keyword>
<feature type="transmembrane region" description="Helical" evidence="6">
    <location>
        <begin position="21"/>
        <end position="41"/>
    </location>
</feature>
<gene>
    <name evidence="8" type="ORF">WJX72_009855</name>
</gene>
<dbReference type="InterPro" id="IPR032816">
    <property type="entry name" value="VTT_dom"/>
</dbReference>
<evidence type="ECO:0000313" key="9">
    <source>
        <dbReference type="Proteomes" id="UP001489004"/>
    </source>
</evidence>
<dbReference type="PANTHER" id="PTHR12677:SF59">
    <property type="entry name" value="GOLGI APPARATUS MEMBRANE PROTEIN TVP38-RELATED"/>
    <property type="match status" value="1"/>
</dbReference>
<dbReference type="EMBL" id="JALJOR010000003">
    <property type="protein sequence ID" value="KAK9820389.1"/>
    <property type="molecule type" value="Genomic_DNA"/>
</dbReference>
<dbReference type="PANTHER" id="PTHR12677">
    <property type="entry name" value="GOLGI APPARATUS MEMBRANE PROTEIN TVP38-RELATED"/>
    <property type="match status" value="1"/>
</dbReference>
<sequence length="193" mass="20649">MHKDQLRPLLVWTDAHRTQGAFAFVAVYILCTVLFVPGLLLSLGGGAIFGLLLGTLLVWIGACIGAILAFLLGRSLLRDYVAARVCQYPKWLAVEHAIQEEGWQIAVLLRLAPVVPFNALNYILGLTNLPLPQYAWSTAAGILPGTLMFVYFGSIASITSGEAGPSRTVAIASLVVSDQGPGESAVEQEQDTI</sequence>
<evidence type="ECO:0000259" key="7">
    <source>
        <dbReference type="Pfam" id="PF09335"/>
    </source>
</evidence>
<dbReference type="Pfam" id="PF09335">
    <property type="entry name" value="VTT_dom"/>
    <property type="match status" value="1"/>
</dbReference>
<protein>
    <recommendedName>
        <fullName evidence="7">VTT domain-containing protein</fullName>
    </recommendedName>
</protein>
<comment type="caution">
    <text evidence="8">The sequence shown here is derived from an EMBL/GenBank/DDBJ whole genome shotgun (WGS) entry which is preliminary data.</text>
</comment>
<proteinExistence type="predicted"/>
<evidence type="ECO:0000256" key="1">
    <source>
        <dbReference type="ARBA" id="ARBA00004651"/>
    </source>
</evidence>
<comment type="subcellular location">
    <subcellularLocation>
        <location evidence="1">Cell membrane</location>
        <topology evidence="1">Multi-pass membrane protein</topology>
    </subcellularLocation>
</comment>